<dbReference type="Pfam" id="PF25231">
    <property type="entry name" value="DUF7847"/>
    <property type="match status" value="1"/>
</dbReference>
<dbReference type="OrthoDB" id="5637493at2"/>
<accession>D0LSD3</accession>
<feature type="transmembrane region" description="Helical" evidence="1">
    <location>
        <begin position="130"/>
        <end position="154"/>
    </location>
</feature>
<gene>
    <name evidence="3" type="ordered locus">Hoch_3130</name>
</gene>
<proteinExistence type="predicted"/>
<dbReference type="HOGENOM" id="CLU_075256_0_0_7"/>
<keyword evidence="1" id="KW-0472">Membrane</keyword>
<protein>
    <recommendedName>
        <fullName evidence="2">DUF7847 domain-containing protein</fullName>
    </recommendedName>
</protein>
<feature type="transmembrane region" description="Helical" evidence="1">
    <location>
        <begin position="166"/>
        <end position="186"/>
    </location>
</feature>
<dbReference type="Proteomes" id="UP000001880">
    <property type="component" value="Chromosome"/>
</dbReference>
<dbReference type="InterPro" id="IPR057169">
    <property type="entry name" value="DUF7847"/>
</dbReference>
<evidence type="ECO:0000256" key="1">
    <source>
        <dbReference type="SAM" id="Phobius"/>
    </source>
</evidence>
<sequence length="241" mass="25291">MSFRFQAGQVVSRALSILGKNLLPFLLLTTLVYTPVLVLIVAGVSGIDDTVSPLSAGLFVGLIGLLAFVLNFVASASVMYGVLQQLRGQHANIGDSLRMGLRRILPVLGTALLMSLCIGLGLIALLVPGIILILMFYVAIPATVMEGCGPIDALKRSAELTKGYKADLFGVVLLAIIIGFVIELPVELLSEALPGLAGALFEFAGSVLSGAVSAVITAVAYHDLRVTKEGADIEDLVRVFE</sequence>
<dbReference type="RefSeq" id="WP_012828232.1">
    <property type="nucleotide sequence ID" value="NC_013440.1"/>
</dbReference>
<dbReference type="eggNOG" id="ENOG50331UM">
    <property type="taxonomic scope" value="Bacteria"/>
</dbReference>
<keyword evidence="1" id="KW-0812">Transmembrane</keyword>
<dbReference type="EMBL" id="CP001804">
    <property type="protein sequence ID" value="ACY15632.1"/>
    <property type="molecule type" value="Genomic_DNA"/>
</dbReference>
<feature type="transmembrane region" description="Helical" evidence="1">
    <location>
        <begin position="198"/>
        <end position="221"/>
    </location>
</feature>
<organism evidence="3 4">
    <name type="scientific">Haliangium ochraceum (strain DSM 14365 / JCM 11303 / SMP-2)</name>
    <dbReference type="NCBI Taxonomy" id="502025"/>
    <lineage>
        <taxon>Bacteria</taxon>
        <taxon>Pseudomonadati</taxon>
        <taxon>Myxococcota</taxon>
        <taxon>Polyangia</taxon>
        <taxon>Haliangiales</taxon>
        <taxon>Kofleriaceae</taxon>
        <taxon>Haliangium</taxon>
    </lineage>
</organism>
<feature type="transmembrane region" description="Helical" evidence="1">
    <location>
        <begin position="104"/>
        <end position="124"/>
    </location>
</feature>
<keyword evidence="4" id="KW-1185">Reference proteome</keyword>
<dbReference type="KEGG" id="hoh:Hoch_3130"/>
<dbReference type="STRING" id="502025.Hoch_3130"/>
<name>D0LSD3_HALO1</name>
<reference evidence="3 4" key="1">
    <citation type="journal article" date="2010" name="Stand. Genomic Sci.">
        <title>Complete genome sequence of Haliangium ochraceum type strain (SMP-2).</title>
        <authorList>
            <consortium name="US DOE Joint Genome Institute (JGI-PGF)"/>
            <person name="Ivanova N."/>
            <person name="Daum C."/>
            <person name="Lang E."/>
            <person name="Abt B."/>
            <person name="Kopitz M."/>
            <person name="Saunders E."/>
            <person name="Lapidus A."/>
            <person name="Lucas S."/>
            <person name="Glavina Del Rio T."/>
            <person name="Nolan M."/>
            <person name="Tice H."/>
            <person name="Copeland A."/>
            <person name="Cheng J.F."/>
            <person name="Chen F."/>
            <person name="Bruce D."/>
            <person name="Goodwin L."/>
            <person name="Pitluck S."/>
            <person name="Mavromatis K."/>
            <person name="Pati A."/>
            <person name="Mikhailova N."/>
            <person name="Chen A."/>
            <person name="Palaniappan K."/>
            <person name="Land M."/>
            <person name="Hauser L."/>
            <person name="Chang Y.J."/>
            <person name="Jeffries C.D."/>
            <person name="Detter J.C."/>
            <person name="Brettin T."/>
            <person name="Rohde M."/>
            <person name="Goker M."/>
            <person name="Bristow J."/>
            <person name="Markowitz V."/>
            <person name="Eisen J.A."/>
            <person name="Hugenholtz P."/>
            <person name="Kyrpides N.C."/>
            <person name="Klenk H.P."/>
        </authorList>
    </citation>
    <scope>NUCLEOTIDE SEQUENCE [LARGE SCALE GENOMIC DNA]</scope>
    <source>
        <strain evidence="4">DSM 14365 / CIP 107738 / JCM 11303 / AJ 13395 / SMP-2</strain>
    </source>
</reference>
<evidence type="ECO:0000259" key="2">
    <source>
        <dbReference type="Pfam" id="PF25231"/>
    </source>
</evidence>
<feature type="domain" description="DUF7847" evidence="2">
    <location>
        <begin position="63"/>
        <end position="219"/>
    </location>
</feature>
<feature type="transmembrane region" description="Helical" evidence="1">
    <location>
        <begin position="56"/>
        <end position="83"/>
    </location>
</feature>
<dbReference type="AlphaFoldDB" id="D0LSD3"/>
<keyword evidence="1" id="KW-1133">Transmembrane helix</keyword>
<feature type="transmembrane region" description="Helical" evidence="1">
    <location>
        <begin position="21"/>
        <end position="44"/>
    </location>
</feature>
<evidence type="ECO:0000313" key="3">
    <source>
        <dbReference type="EMBL" id="ACY15632.1"/>
    </source>
</evidence>
<evidence type="ECO:0000313" key="4">
    <source>
        <dbReference type="Proteomes" id="UP000001880"/>
    </source>
</evidence>